<dbReference type="InterPro" id="IPR045114">
    <property type="entry name" value="Csn12-like"/>
</dbReference>
<dbReference type="SMART" id="SM00753">
    <property type="entry name" value="PAM"/>
    <property type="match status" value="1"/>
</dbReference>
<evidence type="ECO:0000313" key="4">
    <source>
        <dbReference type="Proteomes" id="UP000193144"/>
    </source>
</evidence>
<evidence type="ECO:0000259" key="2">
    <source>
        <dbReference type="PROSITE" id="PS50250"/>
    </source>
</evidence>
<dbReference type="OrthoDB" id="10252687at2759"/>
<accession>A0A1Y1ZQ85</accession>
<reference evidence="3 4" key="1">
    <citation type="submission" date="2016-07" db="EMBL/GenBank/DDBJ databases">
        <title>Pervasive Adenine N6-methylation of Active Genes in Fungi.</title>
        <authorList>
            <consortium name="DOE Joint Genome Institute"/>
            <person name="Mondo S.J."/>
            <person name="Dannebaum R.O."/>
            <person name="Kuo R.C."/>
            <person name="Labutti K."/>
            <person name="Haridas S."/>
            <person name="Kuo A."/>
            <person name="Salamov A."/>
            <person name="Ahrendt S.R."/>
            <person name="Lipzen A."/>
            <person name="Sullivan W."/>
            <person name="Andreopoulos W.B."/>
            <person name="Clum A."/>
            <person name="Lindquist E."/>
            <person name="Daum C."/>
            <person name="Ramamoorthy G.K."/>
            <person name="Gryganskyi A."/>
            <person name="Culley D."/>
            <person name="Magnuson J.K."/>
            <person name="James T.Y."/>
            <person name="O'Malley M.A."/>
            <person name="Stajich J.E."/>
            <person name="Spatafora J.W."/>
            <person name="Visel A."/>
            <person name="Grigoriev I.V."/>
        </authorList>
    </citation>
    <scope>NUCLEOTIDE SEQUENCE [LARGE SCALE GENOMIC DNA]</scope>
    <source>
        <strain evidence="3 4">CBS 115471</strain>
    </source>
</reference>
<evidence type="ECO:0000313" key="3">
    <source>
        <dbReference type="EMBL" id="ORY12396.1"/>
    </source>
</evidence>
<protein>
    <recommendedName>
        <fullName evidence="2">PCI domain-containing protein</fullName>
    </recommendedName>
</protein>
<keyword evidence="4" id="KW-1185">Reference proteome</keyword>
<dbReference type="GO" id="GO:0003690">
    <property type="term" value="F:double-stranded DNA binding"/>
    <property type="evidence" value="ECO:0007669"/>
    <property type="project" value="InterPro"/>
</dbReference>
<dbReference type="InterPro" id="IPR000717">
    <property type="entry name" value="PCI_dom"/>
</dbReference>
<dbReference type="Proteomes" id="UP000193144">
    <property type="component" value="Unassembled WGS sequence"/>
</dbReference>
<dbReference type="EMBL" id="MCFA01000051">
    <property type="protein sequence ID" value="ORY12396.1"/>
    <property type="molecule type" value="Genomic_DNA"/>
</dbReference>
<dbReference type="PANTHER" id="PTHR12732">
    <property type="entry name" value="UNCHARACTERIZED PROTEASOME COMPONENT REGION PCI-CONTAINING"/>
    <property type="match status" value="1"/>
</dbReference>
<dbReference type="PANTHER" id="PTHR12732:SF0">
    <property type="entry name" value="PCI DOMAIN-CONTAINING PROTEIN 2"/>
    <property type="match status" value="1"/>
</dbReference>
<dbReference type="STRING" id="1231657.A0A1Y1ZQ85"/>
<feature type="domain" description="PCI" evidence="2">
    <location>
        <begin position="254"/>
        <end position="454"/>
    </location>
</feature>
<proteinExistence type="inferred from homology"/>
<dbReference type="AlphaFoldDB" id="A0A1Y1ZQ85"/>
<evidence type="ECO:0000256" key="1">
    <source>
        <dbReference type="ARBA" id="ARBA00025771"/>
    </source>
</evidence>
<sequence length="454" mass="51347">MEAIIEPFRHAHASGDGYAVSALLSPIPPPYDPGRLYAFYRASNEQRIDPELRYALKYSKGSRIPPDESGAWADMFVLYWRAVGEILKVEEGSNQGRLGDRQWVAVYDTWKALTDSIQRYVSNGTLPFWAVVCMYHAASNLRKFAIKADEQLANTKGSVTFNSGFQDDVVDSLAKTEKLEEAARLFNRMFALCLGDRNPDLRESRKWGTYYMANLQFKTYFKLKTINLCKNVVRSIEAQPDLPPLTLFPKAHQATYKYYTGILAFLQENYTMAETLLTEAWRICNIKAAKNQELILTYLIPCRLVAKHEVPNQQLLARFPGLQERFGPLVACIKQGNLAGFDSALTAGEEEFVKRRIYLTLERGRDIALRNLLRRVFLAGGYEELKEGQTEADMVRKSRISLAEFGAALRMGVGGGSGQNLEDDEVECMIANMIYKASHSPTLAALMRCYHLQP</sequence>
<comment type="similarity">
    <text evidence="1">Belongs to the CSN12 family.</text>
</comment>
<organism evidence="3 4">
    <name type="scientific">Clohesyomyces aquaticus</name>
    <dbReference type="NCBI Taxonomy" id="1231657"/>
    <lineage>
        <taxon>Eukaryota</taxon>
        <taxon>Fungi</taxon>
        <taxon>Dikarya</taxon>
        <taxon>Ascomycota</taxon>
        <taxon>Pezizomycotina</taxon>
        <taxon>Dothideomycetes</taxon>
        <taxon>Pleosporomycetidae</taxon>
        <taxon>Pleosporales</taxon>
        <taxon>Lindgomycetaceae</taxon>
        <taxon>Clohesyomyces</taxon>
    </lineage>
</organism>
<dbReference type="PROSITE" id="PS50250">
    <property type="entry name" value="PCI"/>
    <property type="match status" value="1"/>
</dbReference>
<dbReference type="GO" id="GO:0003723">
    <property type="term" value="F:RNA binding"/>
    <property type="evidence" value="ECO:0007669"/>
    <property type="project" value="InterPro"/>
</dbReference>
<name>A0A1Y1ZQ85_9PLEO</name>
<comment type="caution">
    <text evidence="3">The sequence shown here is derived from an EMBL/GenBank/DDBJ whole genome shotgun (WGS) entry which is preliminary data.</text>
</comment>
<gene>
    <name evidence="3" type="ORF">BCR34DRAFT_600617</name>
</gene>